<organism evidence="1 2">
    <name type="scientific">Phanerochaete sordida</name>
    <dbReference type="NCBI Taxonomy" id="48140"/>
    <lineage>
        <taxon>Eukaryota</taxon>
        <taxon>Fungi</taxon>
        <taxon>Dikarya</taxon>
        <taxon>Basidiomycota</taxon>
        <taxon>Agaricomycotina</taxon>
        <taxon>Agaricomycetes</taxon>
        <taxon>Polyporales</taxon>
        <taxon>Phanerochaetaceae</taxon>
        <taxon>Phanerochaete</taxon>
    </lineage>
</organism>
<dbReference type="OrthoDB" id="3226657at2759"/>
<accession>A0A9P3GJ37</accession>
<dbReference type="EMBL" id="BPQB01000055">
    <property type="protein sequence ID" value="GJE96065.1"/>
    <property type="molecule type" value="Genomic_DNA"/>
</dbReference>
<proteinExistence type="predicted"/>
<evidence type="ECO:0000313" key="1">
    <source>
        <dbReference type="EMBL" id="GJE96065.1"/>
    </source>
</evidence>
<evidence type="ECO:0008006" key="3">
    <source>
        <dbReference type="Google" id="ProtNLM"/>
    </source>
</evidence>
<comment type="caution">
    <text evidence="1">The sequence shown here is derived from an EMBL/GenBank/DDBJ whole genome shotgun (WGS) entry which is preliminary data.</text>
</comment>
<dbReference type="Proteomes" id="UP000703269">
    <property type="component" value="Unassembled WGS sequence"/>
</dbReference>
<evidence type="ECO:0000313" key="2">
    <source>
        <dbReference type="Proteomes" id="UP000703269"/>
    </source>
</evidence>
<protein>
    <recommendedName>
        <fullName evidence="3">Heterokaryon incompatibility domain-containing protein</fullName>
    </recommendedName>
</protein>
<gene>
    <name evidence="1" type="ORF">PsYK624_122580</name>
</gene>
<name>A0A9P3GJ37_9APHY</name>
<sequence length="492" mass="55855">MSIEELLRTFNDVLGTDVQITDPGVRNCLEYFVKEPAADDDLFEGEHSVTDSSRSAQSIHPIDLGQVYAYWRTVKDGDFADLIRNLEDRRAADKAMRHNAVQGTYIRNALLPPRRVWDLFSNRVIPFYVIAHSDESIRIPRTIKTVSHSWCHPDNRYEVQTPINNYQWPVPIPIIPGNEHAPGDSHNAALLDRVRVELLNLGAEYAWLDVLCIRQKGLQQHEAQRVEEWKTDIPMIGRIYNARLPCVTYFNGLGLPLQLDDATLRSETHWLNRVWTLQEGTEEWLPGGLTDAVLGSDDARTFFQETIKSSMSRDRTAAVAAIQQRHCTTELDRVHGLAYVLGCETLPIYDLDVTPDDAWVLLLKHLRPFPRTYIALLHMQWNPSSTSLLPSFEELKMAIAGLSVKQWSTSSCDTRLSIVEPSQGESRPGTYIHEAEFLGELSVSQPWPGGDCSPSLDLFFPTNRYKYRILRSIPSRHQVQCGGSLLGGLTRR</sequence>
<dbReference type="AlphaFoldDB" id="A0A9P3GJ37"/>
<keyword evidence="2" id="KW-1185">Reference proteome</keyword>
<reference evidence="1 2" key="1">
    <citation type="submission" date="2021-08" db="EMBL/GenBank/DDBJ databases">
        <title>Draft Genome Sequence of Phanerochaete sordida strain YK-624.</title>
        <authorList>
            <person name="Mori T."/>
            <person name="Dohra H."/>
            <person name="Suzuki T."/>
            <person name="Kawagishi H."/>
            <person name="Hirai H."/>
        </authorList>
    </citation>
    <scope>NUCLEOTIDE SEQUENCE [LARGE SCALE GENOMIC DNA]</scope>
    <source>
        <strain evidence="1 2">YK-624</strain>
    </source>
</reference>